<proteinExistence type="predicted"/>
<gene>
    <name evidence="1" type="ORF">H1164_05780</name>
</gene>
<dbReference type="OrthoDB" id="2988968at2"/>
<dbReference type="RefSeq" id="WP_033100664.1">
    <property type="nucleotide sequence ID" value="NZ_JACEIP010000006.1"/>
</dbReference>
<reference evidence="1 2" key="1">
    <citation type="submission" date="2020-07" db="EMBL/GenBank/DDBJ databases">
        <authorList>
            <person name="Feng H."/>
        </authorList>
    </citation>
    <scope>NUCLEOTIDE SEQUENCE [LARGE SCALE GENOMIC DNA]</scope>
    <source>
        <strain evidence="2">s-11</strain>
    </source>
</reference>
<dbReference type="Proteomes" id="UP000530514">
    <property type="component" value="Unassembled WGS sequence"/>
</dbReference>
<evidence type="ECO:0000313" key="1">
    <source>
        <dbReference type="EMBL" id="MBA4542412.1"/>
    </source>
</evidence>
<comment type="caution">
    <text evidence="1">The sequence shown here is derived from an EMBL/GenBank/DDBJ whole genome shotgun (WGS) entry which is preliminary data.</text>
</comment>
<name>A0A7W2AGQ3_9BACL</name>
<dbReference type="EMBL" id="JACEIP010000006">
    <property type="protein sequence ID" value="MBA4542412.1"/>
    <property type="molecule type" value="Genomic_DNA"/>
</dbReference>
<organism evidence="1 2">
    <name type="scientific">Thermoactinomyces daqus</name>
    <dbReference type="NCBI Taxonomy" id="1329516"/>
    <lineage>
        <taxon>Bacteria</taxon>
        <taxon>Bacillati</taxon>
        <taxon>Bacillota</taxon>
        <taxon>Bacilli</taxon>
        <taxon>Bacillales</taxon>
        <taxon>Thermoactinomycetaceae</taxon>
        <taxon>Thermoactinomyces</taxon>
    </lineage>
</organism>
<protein>
    <submittedName>
        <fullName evidence="1">Uncharacterized protein</fullName>
    </submittedName>
</protein>
<accession>A0A7W2AGQ3</accession>
<dbReference type="AlphaFoldDB" id="A0A7W2AGQ3"/>
<evidence type="ECO:0000313" key="2">
    <source>
        <dbReference type="Proteomes" id="UP000530514"/>
    </source>
</evidence>
<keyword evidence="2" id="KW-1185">Reference proteome</keyword>
<sequence length="262" mass="31102">MATPKHILSIIEQHKQPGEYYNIGPELILVQNQRYYGASYHRGRDVVGYLIVHENGELPPKNEVEEQLLIAIGITHIAQVYRTFFLRASKRKLTLTKMARNLLLKLKRSTENIKETDYQVSLDRFLDMTQTMLKEQELARNVTGEMTKFIEKGIQSGVMTMASYEEMQEYQFKIGKAFFNQNYIQMKTYEDRKKVVAYLYQYRKWISALLLSFYNQQLLTDRVNERDRQDFDRAKRRFLEGKKLQEDEEEFQKALSALRNPD</sequence>